<dbReference type="InterPro" id="IPR051677">
    <property type="entry name" value="AfsR-DnrI-RedD_regulator"/>
</dbReference>
<sequence length="274" mass="30010">MSEHAPSPSRTTGPVPGELCLFCGPYVIAAGRHIEVPEGSKRLLVFVALHAGRLDRRYVAGSLWPYGDDERAAGNLRSALWRLRRAGIDLVEADKWSLWLRPGTTSDVATVNDWATRLVSGYATPADLHLPPWDVHALDLLPGWYDDWVGFERERVRQRLLHALEQLSRELVVLGRCAEAVEAAIDAVGVEPLRESAQRVLIEAHLAENNVVEARRLYASYRQLVRRELGVEPSPGLTRLVVAADEDAGSTMSPSHVRGAPVGAAQPSRTGAVA</sequence>
<dbReference type="PANTHER" id="PTHR35807">
    <property type="entry name" value="TRANSCRIPTIONAL REGULATOR REDD-RELATED"/>
    <property type="match status" value="1"/>
</dbReference>
<dbReference type="InterPro" id="IPR011990">
    <property type="entry name" value="TPR-like_helical_dom_sf"/>
</dbReference>
<protein>
    <submittedName>
        <fullName evidence="3">SARP family transcriptional regulator</fullName>
    </submittedName>
</protein>
<evidence type="ECO:0000313" key="3">
    <source>
        <dbReference type="EMBL" id="MBD8061352.1"/>
    </source>
</evidence>
<dbReference type="Gene3D" id="1.10.10.10">
    <property type="entry name" value="Winged helix-like DNA-binding domain superfamily/Winged helix DNA-binding domain"/>
    <property type="match status" value="1"/>
</dbReference>
<dbReference type="SMART" id="SM01043">
    <property type="entry name" value="BTAD"/>
    <property type="match status" value="1"/>
</dbReference>
<dbReference type="SUPFAM" id="SSF48452">
    <property type="entry name" value="TPR-like"/>
    <property type="match status" value="1"/>
</dbReference>
<reference evidence="3 4" key="1">
    <citation type="submission" date="2020-08" db="EMBL/GenBank/DDBJ databases">
        <title>A Genomic Blueprint of the Chicken Gut Microbiome.</title>
        <authorList>
            <person name="Gilroy R."/>
            <person name="Ravi A."/>
            <person name="Getino M."/>
            <person name="Pursley I."/>
            <person name="Horton D.L."/>
            <person name="Alikhan N.-F."/>
            <person name="Baker D."/>
            <person name="Gharbi K."/>
            <person name="Hall N."/>
            <person name="Watson M."/>
            <person name="Adriaenssens E.M."/>
            <person name="Foster-Nyarko E."/>
            <person name="Jarju S."/>
            <person name="Secka A."/>
            <person name="Antonio M."/>
            <person name="Oren A."/>
            <person name="Chaudhuri R."/>
            <person name="La Ragione R.M."/>
            <person name="Hildebrand F."/>
            <person name="Pallen M.J."/>
        </authorList>
    </citation>
    <scope>NUCLEOTIDE SEQUENCE [LARGE SCALE GENOMIC DNA]</scope>
    <source>
        <strain evidence="3 4">Sa1BUA1</strain>
    </source>
</reference>
<dbReference type="EMBL" id="JACSPO010000001">
    <property type="protein sequence ID" value="MBD8061352.1"/>
    <property type="molecule type" value="Genomic_DNA"/>
</dbReference>
<proteinExistence type="predicted"/>
<dbReference type="InterPro" id="IPR036388">
    <property type="entry name" value="WH-like_DNA-bd_sf"/>
</dbReference>
<dbReference type="Gene3D" id="1.25.40.10">
    <property type="entry name" value="Tetratricopeptide repeat domain"/>
    <property type="match status" value="1"/>
</dbReference>
<dbReference type="Pfam" id="PF03704">
    <property type="entry name" value="BTAD"/>
    <property type="match status" value="1"/>
</dbReference>
<dbReference type="Proteomes" id="UP000661894">
    <property type="component" value="Unassembled WGS sequence"/>
</dbReference>
<accession>A0ABR8YZK9</accession>
<keyword evidence="4" id="KW-1185">Reference proteome</keyword>
<gene>
    <name evidence="3" type="ORF">H9624_03320</name>
</gene>
<name>A0ABR8YZK9_9MICO</name>
<feature type="domain" description="Bacterial transcriptional activator" evidence="2">
    <location>
        <begin position="133"/>
        <end position="245"/>
    </location>
</feature>
<comment type="caution">
    <text evidence="3">The sequence shown here is derived from an EMBL/GenBank/DDBJ whole genome shotgun (WGS) entry which is preliminary data.</text>
</comment>
<evidence type="ECO:0000256" key="1">
    <source>
        <dbReference type="SAM" id="MobiDB-lite"/>
    </source>
</evidence>
<organism evidence="3 4">
    <name type="scientific">Oceanitalea stevensii</name>
    <dbReference type="NCBI Taxonomy" id="2763072"/>
    <lineage>
        <taxon>Bacteria</taxon>
        <taxon>Bacillati</taxon>
        <taxon>Actinomycetota</taxon>
        <taxon>Actinomycetes</taxon>
        <taxon>Micrococcales</taxon>
        <taxon>Bogoriellaceae</taxon>
        <taxon>Georgenia</taxon>
    </lineage>
</organism>
<feature type="region of interest" description="Disordered" evidence="1">
    <location>
        <begin position="250"/>
        <end position="274"/>
    </location>
</feature>
<dbReference type="InterPro" id="IPR005158">
    <property type="entry name" value="BTAD"/>
</dbReference>
<evidence type="ECO:0000313" key="4">
    <source>
        <dbReference type="Proteomes" id="UP000661894"/>
    </source>
</evidence>
<evidence type="ECO:0000259" key="2">
    <source>
        <dbReference type="SMART" id="SM01043"/>
    </source>
</evidence>
<dbReference type="RefSeq" id="WP_251838472.1">
    <property type="nucleotide sequence ID" value="NZ_JACSPO010000001.1"/>
</dbReference>